<dbReference type="GO" id="GO:0046933">
    <property type="term" value="F:proton-transporting ATP synthase activity, rotational mechanism"/>
    <property type="evidence" value="ECO:0007669"/>
    <property type="project" value="InterPro"/>
</dbReference>
<protein>
    <submittedName>
        <fullName evidence="1">Uncharacterized protein</fullName>
    </submittedName>
</protein>
<dbReference type="InterPro" id="IPR000131">
    <property type="entry name" value="ATP_synth_F1_gsu"/>
</dbReference>
<name>A0AAD6QZC6_9ROSI</name>
<comment type="caution">
    <text evidence="1">The sequence shown here is derived from an EMBL/GenBank/DDBJ whole genome shotgun (WGS) entry which is preliminary data.</text>
</comment>
<sequence length="206" mass="23561">MEYNTDWKAIQQRFLPCKSKHRIFVRQKNCCSSKAPENPIKFDAHFWNISSLLLVSENLIFSLCAGSLKNENLLLTAEETERIQKGLRVYKLDLLSLCKFVVPHRDPSLLPWQLQIALGTQKSYKQDAAEKKKRRISEAKIRSKTAYLANWKPAFHKKCNVLPNVIKFFGRVQDNQADRTGGGNSSGDDCVDNSNKAYVHQAFLSD</sequence>
<dbReference type="GO" id="GO:0045259">
    <property type="term" value="C:proton-transporting ATP synthase complex"/>
    <property type="evidence" value="ECO:0007669"/>
    <property type="project" value="InterPro"/>
</dbReference>
<dbReference type="Proteomes" id="UP001164929">
    <property type="component" value="Chromosome 4"/>
</dbReference>
<dbReference type="PANTHER" id="PTHR11693:SF28">
    <property type="entry name" value="MYB-LIKE DOMAIN-CONTAINING PROTEIN"/>
    <property type="match status" value="1"/>
</dbReference>
<dbReference type="GO" id="GO:0009535">
    <property type="term" value="C:chloroplast thylakoid membrane"/>
    <property type="evidence" value="ECO:0007669"/>
    <property type="project" value="TreeGrafter"/>
</dbReference>
<accession>A0AAD6QZC6</accession>
<reference evidence="1 2" key="1">
    <citation type="journal article" date="2023" name="Mol. Ecol. Resour.">
        <title>Chromosome-level genome assembly of a triploid poplar Populus alba 'Berolinensis'.</title>
        <authorList>
            <person name="Chen S."/>
            <person name="Yu Y."/>
            <person name="Wang X."/>
            <person name="Wang S."/>
            <person name="Zhang T."/>
            <person name="Zhou Y."/>
            <person name="He R."/>
            <person name="Meng N."/>
            <person name="Wang Y."/>
            <person name="Liu W."/>
            <person name="Liu Z."/>
            <person name="Liu J."/>
            <person name="Guo Q."/>
            <person name="Huang H."/>
            <person name="Sederoff R.R."/>
            <person name="Wang G."/>
            <person name="Qu G."/>
            <person name="Chen S."/>
        </authorList>
    </citation>
    <scope>NUCLEOTIDE SEQUENCE [LARGE SCALE GENOMIC DNA]</scope>
    <source>
        <strain evidence="1">SC-2020</strain>
    </source>
</reference>
<evidence type="ECO:0000313" key="1">
    <source>
        <dbReference type="EMBL" id="KAJ6999491.1"/>
    </source>
</evidence>
<dbReference type="EMBL" id="JAQIZT010000004">
    <property type="protein sequence ID" value="KAJ6999491.1"/>
    <property type="molecule type" value="Genomic_DNA"/>
</dbReference>
<dbReference type="AlphaFoldDB" id="A0AAD6QZC6"/>
<organism evidence="1 2">
    <name type="scientific">Populus alba x Populus x berolinensis</name>
    <dbReference type="NCBI Taxonomy" id="444605"/>
    <lineage>
        <taxon>Eukaryota</taxon>
        <taxon>Viridiplantae</taxon>
        <taxon>Streptophyta</taxon>
        <taxon>Embryophyta</taxon>
        <taxon>Tracheophyta</taxon>
        <taxon>Spermatophyta</taxon>
        <taxon>Magnoliopsida</taxon>
        <taxon>eudicotyledons</taxon>
        <taxon>Gunneridae</taxon>
        <taxon>Pentapetalae</taxon>
        <taxon>rosids</taxon>
        <taxon>fabids</taxon>
        <taxon>Malpighiales</taxon>
        <taxon>Salicaceae</taxon>
        <taxon>Saliceae</taxon>
        <taxon>Populus</taxon>
    </lineage>
</organism>
<gene>
    <name evidence="1" type="ORF">NC653_010256</name>
</gene>
<dbReference type="PANTHER" id="PTHR11693">
    <property type="entry name" value="ATP SYNTHASE GAMMA CHAIN"/>
    <property type="match status" value="1"/>
</dbReference>
<evidence type="ECO:0000313" key="2">
    <source>
        <dbReference type="Proteomes" id="UP001164929"/>
    </source>
</evidence>
<proteinExistence type="predicted"/>
<keyword evidence="2" id="KW-1185">Reference proteome</keyword>